<accession>A0A8H6R648</accession>
<dbReference type="EMBL" id="JACBAG010001662">
    <property type="protein sequence ID" value="KAF7184206.1"/>
    <property type="molecule type" value="Genomic_DNA"/>
</dbReference>
<gene>
    <name evidence="1" type="ORF">CNMCM7691_004831</name>
</gene>
<name>A0A8H6R648_9EURO</name>
<evidence type="ECO:0000313" key="2">
    <source>
        <dbReference type="Proteomes" id="UP000641853"/>
    </source>
</evidence>
<reference evidence="1" key="1">
    <citation type="submission" date="2020-06" db="EMBL/GenBank/DDBJ databases">
        <title>Draft genome sequences of strains closely related to Aspergillus parafelis and Aspergillus hiratsukae.</title>
        <authorList>
            <person name="Dos Santos R.A.C."/>
            <person name="Rivero-Menendez O."/>
            <person name="Steenwyk J.L."/>
            <person name="Mead M.E."/>
            <person name="Goldman G.H."/>
            <person name="Alastruey-Izquierdo A."/>
            <person name="Rokas A."/>
        </authorList>
    </citation>
    <scope>NUCLEOTIDE SEQUENCE</scope>
    <source>
        <strain evidence="1">CNM-CM7691</strain>
    </source>
</reference>
<sequence length="315" mass="35408">MNTDQKRSYLVYSRGLKAEDLRLGSLYVDPANPLDNWEQKAYICPLEDQDLAARTGPLEHDTDCIFNLRASHDWLIGANALQLLDLEIRRDGESQIRIEAKSGRRAQIKRPEAFLNEIILPHPEAQAWLSRQLSVSRMMYYLSRMHFSSARFPSVWLLTGIQYLSGVRLAAGWSRNTRRSLALTMPVPDPTVAVLTGLDGFGARGSVGGREAAEVHFGHSDERIWAAQFVRLKVEYYPLGQEEKSPLKKERILLHSLKDLGMAGVRGDEEEVEETSVLVSGLSTDDDDMAHLAETTQSLDWDIFEDLLGRVSANG</sequence>
<dbReference type="Proteomes" id="UP000641853">
    <property type="component" value="Unassembled WGS sequence"/>
</dbReference>
<keyword evidence="2" id="KW-1185">Reference proteome</keyword>
<protein>
    <submittedName>
        <fullName evidence="1">Uncharacterized protein</fullName>
    </submittedName>
</protein>
<organism evidence="1 2">
    <name type="scientific">Aspergillus felis</name>
    <dbReference type="NCBI Taxonomy" id="1287682"/>
    <lineage>
        <taxon>Eukaryota</taxon>
        <taxon>Fungi</taxon>
        <taxon>Dikarya</taxon>
        <taxon>Ascomycota</taxon>
        <taxon>Pezizomycotina</taxon>
        <taxon>Eurotiomycetes</taxon>
        <taxon>Eurotiomycetidae</taxon>
        <taxon>Eurotiales</taxon>
        <taxon>Aspergillaceae</taxon>
        <taxon>Aspergillus</taxon>
        <taxon>Aspergillus subgen. Fumigati</taxon>
    </lineage>
</organism>
<proteinExistence type="predicted"/>
<evidence type="ECO:0000313" key="1">
    <source>
        <dbReference type="EMBL" id="KAF7184206.1"/>
    </source>
</evidence>
<comment type="caution">
    <text evidence="1">The sequence shown here is derived from an EMBL/GenBank/DDBJ whole genome shotgun (WGS) entry which is preliminary data.</text>
</comment>
<dbReference type="AlphaFoldDB" id="A0A8H6R648"/>